<feature type="domain" description="Flagellin C-terminal" evidence="6">
    <location>
        <begin position="319"/>
        <end position="403"/>
    </location>
</feature>
<name>A0ABU3P4D4_9FIRM</name>
<dbReference type="InterPro" id="IPR001029">
    <property type="entry name" value="Flagellin_N"/>
</dbReference>
<evidence type="ECO:0000256" key="1">
    <source>
        <dbReference type="ARBA" id="ARBA00005709"/>
    </source>
</evidence>
<dbReference type="Gene3D" id="6.10.10.10">
    <property type="entry name" value="Flagellar export chaperone, C-terminal domain"/>
    <property type="match status" value="1"/>
</dbReference>
<dbReference type="Gene3D" id="3.30.70.2120">
    <property type="match status" value="1"/>
</dbReference>
<evidence type="ECO:0000313" key="8">
    <source>
        <dbReference type="Proteomes" id="UP001254848"/>
    </source>
</evidence>
<comment type="similarity">
    <text evidence="1 4">Belongs to the bacterial flagellin family.</text>
</comment>
<dbReference type="EMBL" id="JAUOZS010000001">
    <property type="protein sequence ID" value="MDT8903901.1"/>
    <property type="molecule type" value="Genomic_DNA"/>
</dbReference>
<keyword evidence="7" id="KW-0282">Flagellum</keyword>
<dbReference type="Pfam" id="PF00669">
    <property type="entry name" value="Flagellin_N"/>
    <property type="match status" value="1"/>
</dbReference>
<evidence type="ECO:0000259" key="6">
    <source>
        <dbReference type="Pfam" id="PF00700"/>
    </source>
</evidence>
<comment type="caution">
    <text evidence="7">The sequence shown here is derived from an EMBL/GenBank/DDBJ whole genome shotgun (WGS) entry which is preliminary data.</text>
</comment>
<reference evidence="7 8" key="1">
    <citation type="submission" date="2023-07" db="EMBL/GenBank/DDBJ databases">
        <title>The novel representative of Negativicutes class, Anaeroselena agilis gen. nov. sp. nov.</title>
        <authorList>
            <person name="Prokofeva M.I."/>
            <person name="Elcheninov A.G."/>
            <person name="Klyukina A."/>
            <person name="Kublanov I.V."/>
            <person name="Frolov E.N."/>
            <person name="Podosokorskaya O.A."/>
        </authorList>
    </citation>
    <scope>NUCLEOTIDE SEQUENCE [LARGE SCALE GENOMIC DNA]</scope>
    <source>
        <strain evidence="7 8">4137-cl</strain>
    </source>
</reference>
<dbReference type="Gene3D" id="1.20.1330.10">
    <property type="entry name" value="f41 fragment of flagellin, N-terminal domain"/>
    <property type="match status" value="1"/>
</dbReference>
<evidence type="ECO:0000256" key="2">
    <source>
        <dbReference type="ARBA" id="ARBA00020110"/>
    </source>
</evidence>
<feature type="domain" description="Flagellin N-terminal" evidence="5">
    <location>
        <begin position="3"/>
        <end position="140"/>
    </location>
</feature>
<keyword evidence="7" id="KW-0966">Cell projection</keyword>
<evidence type="ECO:0000256" key="3">
    <source>
        <dbReference type="ARBA" id="ARBA00023143"/>
    </source>
</evidence>
<evidence type="ECO:0000313" key="7">
    <source>
        <dbReference type="EMBL" id="MDT8903901.1"/>
    </source>
</evidence>
<comment type="subcellular location">
    <subcellularLocation>
        <location evidence="4">Secreted</location>
    </subcellularLocation>
    <subcellularLocation>
        <location evidence="4">Bacterial flagellum</location>
    </subcellularLocation>
</comment>
<sequence length="404" mass="42371">MIINHNIAALNTYNRLAATNNQTNKALEKLSSGLRINRAGDDAAGLAISEKMRGQIRGLDMASKNAQDSISLIQTAEGALTESHSILQRMRELAVQSANDSNTDQDRLELQAEVKNLISELDRIGNTTEFNTKKLLDGSAKGVKEAVDGTVHVNNNSSITLNATDMAGLASGIADTGLKDGAFMIVRVADHATAGFATSDWKVISNAGSELSLSDASAAGIVLTSDVITIGSEIAGTGTGGWAVTGGSMDAQMKVGESLTFVFGKHEAESNDLGGSIMTQIGANAGQTMFIAIGDMRAKAIGVDVIDISSKFGAQTAIETVNLAITKVSSQRSSLGAMQNRLEHTINNLGAASENLTAAESRIRDVDMAKEMMNFTKSNIISQAATAMLAQANQQPQGVLQLLR</sequence>
<accession>A0ABU3P4D4</accession>
<keyword evidence="3 4" id="KW-0975">Bacterial flagellum</keyword>
<dbReference type="InterPro" id="IPR042187">
    <property type="entry name" value="Flagellin_C_sub2"/>
</dbReference>
<proteinExistence type="inferred from homology"/>
<keyword evidence="7" id="KW-0969">Cilium</keyword>
<dbReference type="RefSeq" id="WP_413782341.1">
    <property type="nucleotide sequence ID" value="NZ_JAUOZS010000001.1"/>
</dbReference>
<organism evidence="7 8">
    <name type="scientific">Anaeroselena agilis</name>
    <dbReference type="NCBI Taxonomy" id="3063788"/>
    <lineage>
        <taxon>Bacteria</taxon>
        <taxon>Bacillati</taxon>
        <taxon>Bacillota</taxon>
        <taxon>Negativicutes</taxon>
        <taxon>Acetonemataceae</taxon>
        <taxon>Anaeroselena</taxon>
    </lineage>
</organism>
<keyword evidence="8" id="KW-1185">Reference proteome</keyword>
<dbReference type="InterPro" id="IPR046358">
    <property type="entry name" value="Flagellin_C"/>
</dbReference>
<dbReference type="Pfam" id="PF00700">
    <property type="entry name" value="Flagellin_C"/>
    <property type="match status" value="1"/>
</dbReference>
<dbReference type="InterPro" id="IPR001492">
    <property type="entry name" value="Flagellin"/>
</dbReference>
<dbReference type="PRINTS" id="PR00207">
    <property type="entry name" value="FLAGELLIN"/>
</dbReference>
<gene>
    <name evidence="7" type="ORF">Q4T40_21935</name>
</gene>
<keyword evidence="4" id="KW-0964">Secreted</keyword>
<dbReference type="PANTHER" id="PTHR42792">
    <property type="entry name" value="FLAGELLIN"/>
    <property type="match status" value="1"/>
</dbReference>
<protein>
    <recommendedName>
        <fullName evidence="2 4">Flagellin</fullName>
    </recommendedName>
</protein>
<dbReference type="PANTHER" id="PTHR42792:SF2">
    <property type="entry name" value="FLAGELLIN"/>
    <property type="match status" value="1"/>
</dbReference>
<dbReference type="SUPFAM" id="SSF64518">
    <property type="entry name" value="Phase 1 flagellin"/>
    <property type="match status" value="1"/>
</dbReference>
<evidence type="ECO:0000256" key="4">
    <source>
        <dbReference type="RuleBase" id="RU362073"/>
    </source>
</evidence>
<evidence type="ECO:0000259" key="5">
    <source>
        <dbReference type="Pfam" id="PF00669"/>
    </source>
</evidence>
<comment type="function">
    <text evidence="4">Flagellin is the subunit protein which polymerizes to form the filaments of bacterial flagella.</text>
</comment>
<dbReference type="Proteomes" id="UP001254848">
    <property type="component" value="Unassembled WGS sequence"/>
</dbReference>